<dbReference type="GeneID" id="10669627"/>
<dbReference type="InterPro" id="IPR040459">
    <property type="entry name" value="MJ1316"/>
</dbReference>
<evidence type="ECO:0000259" key="1">
    <source>
        <dbReference type="Pfam" id="PF04457"/>
    </source>
</evidence>
<name>F6D2Y8_METPW</name>
<evidence type="ECO:0000313" key="2">
    <source>
        <dbReference type="EMBL" id="AEG19117.1"/>
    </source>
</evidence>
<dbReference type="AlphaFoldDB" id="F6D2Y8"/>
<dbReference type="eggNOG" id="arCOG01302">
    <property type="taxonomic scope" value="Archaea"/>
</dbReference>
<dbReference type="RefSeq" id="WP_013826616.1">
    <property type="nucleotide sequence ID" value="NC_015574.1"/>
</dbReference>
<dbReference type="STRING" id="868131.MSWAN_2109"/>
<feature type="domain" description="MJ1316 RNA cyclic group end recognition" evidence="1">
    <location>
        <begin position="2"/>
        <end position="75"/>
    </location>
</feature>
<organism evidence="2 3">
    <name type="scientific">Methanobacterium paludis (strain DSM 25820 / JCM 18151 / SWAN1)</name>
    <dbReference type="NCBI Taxonomy" id="868131"/>
    <lineage>
        <taxon>Archaea</taxon>
        <taxon>Methanobacteriati</taxon>
        <taxon>Methanobacteriota</taxon>
        <taxon>Methanomada group</taxon>
        <taxon>Methanobacteria</taxon>
        <taxon>Methanobacteriales</taxon>
        <taxon>Methanobacteriaceae</taxon>
        <taxon>Methanobacterium</taxon>
    </lineage>
</organism>
<keyword evidence="3" id="KW-1185">Reference proteome</keyword>
<dbReference type="EMBL" id="CP002772">
    <property type="protein sequence ID" value="AEG19117.1"/>
    <property type="molecule type" value="Genomic_DNA"/>
</dbReference>
<gene>
    <name evidence="2" type="ordered locus">MSWAN_2109</name>
</gene>
<reference evidence="2 3" key="1">
    <citation type="journal article" date="2014" name="Int. J. Syst. Evol. Microbiol.">
        <title>Methanobacterium paludis sp. nov. and a novel strain of Methanobacterium lacus isolated from northern peatlands.</title>
        <authorList>
            <person name="Cadillo-Quiroz H."/>
            <person name="Brauer S.L."/>
            <person name="Goodson N."/>
            <person name="Yavitt J.B."/>
            <person name="Zinder S.H."/>
        </authorList>
    </citation>
    <scope>NUCLEOTIDE SEQUENCE [LARGE SCALE GENOMIC DNA]</scope>
    <source>
        <strain evidence="3">DSM 25820 / JCM 18151 / SWAN1</strain>
    </source>
</reference>
<dbReference type="KEGG" id="mew:MSWAN_2109"/>
<protein>
    <recommendedName>
        <fullName evidence="1">MJ1316 RNA cyclic group end recognition domain-containing protein</fullName>
    </recommendedName>
</protein>
<dbReference type="OrthoDB" id="14794at2157"/>
<evidence type="ECO:0000313" key="3">
    <source>
        <dbReference type="Proteomes" id="UP000009231"/>
    </source>
</evidence>
<proteinExistence type="predicted"/>
<dbReference type="HOGENOM" id="CLU_172276_2_0_2"/>
<dbReference type="Pfam" id="PF04457">
    <property type="entry name" value="MJ1316"/>
    <property type="match status" value="1"/>
</dbReference>
<dbReference type="Proteomes" id="UP000009231">
    <property type="component" value="Chromosome"/>
</dbReference>
<sequence>MAKNIINMILWHPEMEIDGTKITYIHRGVQGNLKTIDGISIEKLEGGFLILKEGTHIPYHRIVKIEFDNKVLWKK</sequence>
<accession>F6D2Y8</accession>